<reference evidence="9 10" key="1">
    <citation type="journal article" date="2017" name="Int. J. Parasitol.">
        <title>The genome of the protozoan parasite Cystoisospora suis and a reverse vaccinology approach to identify vaccine candidates.</title>
        <authorList>
            <person name="Palmieri N."/>
            <person name="Shrestha A."/>
            <person name="Ruttkowski B."/>
            <person name="Beck T."/>
            <person name="Vogl C."/>
            <person name="Tomley F."/>
            <person name="Blake D.P."/>
            <person name="Joachim A."/>
        </authorList>
    </citation>
    <scope>NUCLEOTIDE SEQUENCE [LARGE SCALE GENOMIC DNA]</scope>
    <source>
        <strain evidence="9 10">Wien I</strain>
    </source>
</reference>
<keyword evidence="2" id="KW-0723">Serine/threonine-protein kinase</keyword>
<evidence type="ECO:0000259" key="8">
    <source>
        <dbReference type="PROSITE" id="PS50011"/>
    </source>
</evidence>
<organism evidence="9 10">
    <name type="scientific">Cystoisospora suis</name>
    <dbReference type="NCBI Taxonomy" id="483139"/>
    <lineage>
        <taxon>Eukaryota</taxon>
        <taxon>Sar</taxon>
        <taxon>Alveolata</taxon>
        <taxon>Apicomplexa</taxon>
        <taxon>Conoidasida</taxon>
        <taxon>Coccidia</taxon>
        <taxon>Eucoccidiorida</taxon>
        <taxon>Eimeriorina</taxon>
        <taxon>Sarcocystidae</taxon>
        <taxon>Cystoisospora</taxon>
    </lineage>
</organism>
<dbReference type="SUPFAM" id="SSF56112">
    <property type="entry name" value="Protein kinase-like (PK-like)"/>
    <property type="match status" value="1"/>
</dbReference>
<keyword evidence="3" id="KW-0808">Transferase</keyword>
<evidence type="ECO:0000313" key="10">
    <source>
        <dbReference type="Proteomes" id="UP000221165"/>
    </source>
</evidence>
<evidence type="ECO:0000256" key="3">
    <source>
        <dbReference type="ARBA" id="ARBA00022679"/>
    </source>
</evidence>
<dbReference type="InterPro" id="IPR000719">
    <property type="entry name" value="Prot_kinase_dom"/>
</dbReference>
<dbReference type="RefSeq" id="XP_067924855.1">
    <property type="nucleotide sequence ID" value="XM_068063174.1"/>
</dbReference>
<name>A0A2C6L632_9APIC</name>
<dbReference type="GO" id="GO:0005634">
    <property type="term" value="C:nucleus"/>
    <property type="evidence" value="ECO:0007669"/>
    <property type="project" value="TreeGrafter"/>
</dbReference>
<keyword evidence="4" id="KW-0547">Nucleotide-binding</keyword>
<dbReference type="GeneID" id="94426385"/>
<evidence type="ECO:0000313" key="9">
    <source>
        <dbReference type="EMBL" id="PHJ23178.1"/>
    </source>
</evidence>
<dbReference type="PANTHER" id="PTHR11042">
    <property type="entry name" value="EUKARYOTIC TRANSLATION INITIATION FACTOR 2-ALPHA KINASE EIF2-ALPHA KINASE -RELATED"/>
    <property type="match status" value="1"/>
</dbReference>
<evidence type="ECO:0000256" key="2">
    <source>
        <dbReference type="ARBA" id="ARBA00022527"/>
    </source>
</evidence>
<dbReference type="InterPro" id="IPR011009">
    <property type="entry name" value="Kinase-like_dom_sf"/>
</dbReference>
<dbReference type="AlphaFoldDB" id="A0A2C6L632"/>
<protein>
    <recommendedName>
        <fullName evidence="1">non-specific serine/threonine protein kinase</fullName>
        <ecNumber evidence="1">2.7.11.1</ecNumber>
    </recommendedName>
</protein>
<dbReference type="Gene3D" id="1.10.510.10">
    <property type="entry name" value="Transferase(Phosphotransferase) domain 1"/>
    <property type="match status" value="1"/>
</dbReference>
<dbReference type="Proteomes" id="UP000221165">
    <property type="component" value="Unassembled WGS sequence"/>
</dbReference>
<evidence type="ECO:0000256" key="5">
    <source>
        <dbReference type="ARBA" id="ARBA00022777"/>
    </source>
</evidence>
<feature type="domain" description="Protein kinase" evidence="8">
    <location>
        <begin position="1"/>
        <end position="159"/>
    </location>
</feature>
<keyword evidence="7" id="KW-0652">Protein synthesis inhibitor</keyword>
<gene>
    <name evidence="9" type="ORF">CSUI_002976</name>
</gene>
<evidence type="ECO:0000256" key="1">
    <source>
        <dbReference type="ARBA" id="ARBA00012513"/>
    </source>
</evidence>
<proteinExistence type="predicted"/>
<keyword evidence="10" id="KW-1185">Reference proteome</keyword>
<evidence type="ECO:0000256" key="7">
    <source>
        <dbReference type="ARBA" id="ARBA00023193"/>
    </source>
</evidence>
<dbReference type="GO" id="GO:0004694">
    <property type="term" value="F:eukaryotic translation initiation factor 2alpha kinase activity"/>
    <property type="evidence" value="ECO:0007669"/>
    <property type="project" value="TreeGrafter"/>
</dbReference>
<sequence length="184" mass="20503">MEGGNMLSEQLRLVEGDGVMSGDRERQRQKMKGLLAKARRMGRNMEISYKGEVIGTPAYAAPEGGGLCDEKADIYSGALILLELLCPRFTTVMERVKTLEDFKLNYAAPEHIRLHMLPWYLLMKEMARPEPQHRPSAHAVLKQVKMLLTTPASDAHRILLLLSDQSNQPSLPPSTSVEPVVPPS</sequence>
<keyword evidence="6" id="KW-0067">ATP-binding</keyword>
<comment type="caution">
    <text evidence="9">The sequence shown here is derived from an EMBL/GenBank/DDBJ whole genome shotgun (WGS) entry which is preliminary data.</text>
</comment>
<dbReference type="PROSITE" id="PS50011">
    <property type="entry name" value="PROTEIN_KINASE_DOM"/>
    <property type="match status" value="1"/>
</dbReference>
<dbReference type="EC" id="2.7.11.1" evidence="1"/>
<dbReference type="GO" id="GO:0017148">
    <property type="term" value="P:negative regulation of translation"/>
    <property type="evidence" value="ECO:0007669"/>
    <property type="project" value="UniProtKB-KW"/>
</dbReference>
<dbReference type="GO" id="GO:0005737">
    <property type="term" value="C:cytoplasm"/>
    <property type="evidence" value="ECO:0007669"/>
    <property type="project" value="TreeGrafter"/>
</dbReference>
<evidence type="ECO:0000256" key="6">
    <source>
        <dbReference type="ARBA" id="ARBA00022840"/>
    </source>
</evidence>
<accession>A0A2C6L632</accession>
<dbReference type="PANTHER" id="PTHR11042:SF160">
    <property type="entry name" value="EUKARYOTIC TRANSLATION INITIATION FACTOR 2-ALPHA KINASE 1"/>
    <property type="match status" value="1"/>
</dbReference>
<keyword evidence="5 9" id="KW-0418">Kinase</keyword>
<dbReference type="GO" id="GO:0005524">
    <property type="term" value="F:ATP binding"/>
    <property type="evidence" value="ECO:0007669"/>
    <property type="project" value="UniProtKB-KW"/>
</dbReference>
<evidence type="ECO:0000256" key="4">
    <source>
        <dbReference type="ARBA" id="ARBA00022741"/>
    </source>
</evidence>
<dbReference type="VEuPathDB" id="ToxoDB:CSUI_002976"/>
<dbReference type="InterPro" id="IPR050339">
    <property type="entry name" value="CC_SR_Kinase"/>
</dbReference>
<dbReference type="OrthoDB" id="332772at2759"/>
<dbReference type="EMBL" id="MIGC01001253">
    <property type="protein sequence ID" value="PHJ23178.1"/>
    <property type="molecule type" value="Genomic_DNA"/>
</dbReference>